<feature type="region of interest" description="Disordered" evidence="1">
    <location>
        <begin position="86"/>
        <end position="107"/>
    </location>
</feature>
<dbReference type="PANTHER" id="PTHR34204">
    <property type="entry name" value="RNA-BINDING ASCH DOMAIN PROTEIN"/>
    <property type="match status" value="1"/>
</dbReference>
<dbReference type="PANTHER" id="PTHR34204:SF2">
    <property type="entry name" value="RNA-BINDING ASCH DOMAIN PROTEIN"/>
    <property type="match status" value="1"/>
</dbReference>
<protein>
    <submittedName>
        <fullName evidence="2">Uncharacterized protein</fullName>
    </submittedName>
</protein>
<evidence type="ECO:0000313" key="2">
    <source>
        <dbReference type="EMBL" id="KAF7419649.1"/>
    </source>
</evidence>
<dbReference type="Proteomes" id="UP000623687">
    <property type="component" value="Unassembled WGS sequence"/>
</dbReference>
<dbReference type="AlphaFoldDB" id="A0A8H6ZKY7"/>
<sequence>MDLTPRCHGMSELPSAATERSRVRALGHVSLSPDAADPLTVHLSHGLAYTVGSALGSIPPTTDACLEAFVVPNKVGLTAGARAWSKHAHRSASETAPQSGEEDQKKRAKVAVPEGWWGRPSGPVKTINERALSLFHRVMDNASWRNLHWLPHQVLVYEVRMPEGYGMRWSQDRGDRQSHNGQHGIEGSGEVVTESPWVFRGFVEPMMEGGHEKGWRHCP</sequence>
<evidence type="ECO:0000313" key="3">
    <source>
        <dbReference type="Proteomes" id="UP000623687"/>
    </source>
</evidence>
<proteinExistence type="predicted"/>
<comment type="caution">
    <text evidence="2">The sequence shown here is derived from an EMBL/GenBank/DDBJ whole genome shotgun (WGS) entry which is preliminary data.</text>
</comment>
<dbReference type="EMBL" id="JACETU010000010">
    <property type="protein sequence ID" value="KAF7419649.1"/>
    <property type="molecule type" value="Genomic_DNA"/>
</dbReference>
<name>A0A8H6ZKY7_PLEOS</name>
<dbReference type="VEuPathDB" id="FungiDB:PC9H_002241"/>
<dbReference type="RefSeq" id="XP_036626503.1">
    <property type="nucleotide sequence ID" value="XM_036771882.1"/>
</dbReference>
<keyword evidence="3" id="KW-1185">Reference proteome</keyword>
<dbReference type="OrthoDB" id="112749at2759"/>
<evidence type="ECO:0000256" key="1">
    <source>
        <dbReference type="SAM" id="MobiDB-lite"/>
    </source>
</evidence>
<organism evidence="2 3">
    <name type="scientific">Pleurotus ostreatus</name>
    <name type="common">Oyster mushroom</name>
    <name type="synonym">White-rot fungus</name>
    <dbReference type="NCBI Taxonomy" id="5322"/>
    <lineage>
        <taxon>Eukaryota</taxon>
        <taxon>Fungi</taxon>
        <taxon>Dikarya</taxon>
        <taxon>Basidiomycota</taxon>
        <taxon>Agaricomycotina</taxon>
        <taxon>Agaricomycetes</taxon>
        <taxon>Agaricomycetidae</taxon>
        <taxon>Agaricales</taxon>
        <taxon>Pleurotineae</taxon>
        <taxon>Pleurotaceae</taxon>
        <taxon>Pleurotus</taxon>
    </lineage>
</organism>
<dbReference type="GeneID" id="59372082"/>
<reference evidence="2" key="1">
    <citation type="submission" date="2019-07" db="EMBL/GenBank/DDBJ databases">
        <authorList>
            <person name="Palmer J.M."/>
        </authorList>
    </citation>
    <scope>NUCLEOTIDE SEQUENCE</scope>
    <source>
        <strain evidence="2">PC9</strain>
    </source>
</reference>
<accession>A0A8H6ZKY7</accession>
<gene>
    <name evidence="2" type="ORF">PC9H_002241</name>
</gene>